<accession>A0A4C1YAT2</accession>
<dbReference type="AlphaFoldDB" id="A0A4C1YAT2"/>
<proteinExistence type="predicted"/>
<keyword evidence="3" id="KW-1185">Reference proteome</keyword>
<feature type="compositionally biased region" description="Gly residues" evidence="1">
    <location>
        <begin position="107"/>
        <end position="116"/>
    </location>
</feature>
<name>A0A4C1YAT2_EUMVA</name>
<feature type="region of interest" description="Disordered" evidence="1">
    <location>
        <begin position="84"/>
        <end position="116"/>
    </location>
</feature>
<evidence type="ECO:0000256" key="1">
    <source>
        <dbReference type="SAM" id="MobiDB-lite"/>
    </source>
</evidence>
<evidence type="ECO:0000313" key="2">
    <source>
        <dbReference type="EMBL" id="GBP73176.1"/>
    </source>
</evidence>
<reference evidence="2 3" key="1">
    <citation type="journal article" date="2019" name="Commun. Biol.">
        <title>The bagworm genome reveals a unique fibroin gene that provides high tensile strength.</title>
        <authorList>
            <person name="Kono N."/>
            <person name="Nakamura H."/>
            <person name="Ohtoshi R."/>
            <person name="Tomita M."/>
            <person name="Numata K."/>
            <person name="Arakawa K."/>
        </authorList>
    </citation>
    <scope>NUCLEOTIDE SEQUENCE [LARGE SCALE GENOMIC DNA]</scope>
</reference>
<protein>
    <submittedName>
        <fullName evidence="2">Uncharacterized protein</fullName>
    </submittedName>
</protein>
<dbReference type="EMBL" id="BGZK01001164">
    <property type="protein sequence ID" value="GBP73176.1"/>
    <property type="molecule type" value="Genomic_DNA"/>
</dbReference>
<organism evidence="2 3">
    <name type="scientific">Eumeta variegata</name>
    <name type="common">Bagworm moth</name>
    <name type="synonym">Eumeta japonica</name>
    <dbReference type="NCBI Taxonomy" id="151549"/>
    <lineage>
        <taxon>Eukaryota</taxon>
        <taxon>Metazoa</taxon>
        <taxon>Ecdysozoa</taxon>
        <taxon>Arthropoda</taxon>
        <taxon>Hexapoda</taxon>
        <taxon>Insecta</taxon>
        <taxon>Pterygota</taxon>
        <taxon>Neoptera</taxon>
        <taxon>Endopterygota</taxon>
        <taxon>Lepidoptera</taxon>
        <taxon>Glossata</taxon>
        <taxon>Ditrysia</taxon>
        <taxon>Tineoidea</taxon>
        <taxon>Psychidae</taxon>
        <taxon>Oiketicinae</taxon>
        <taxon>Eumeta</taxon>
    </lineage>
</organism>
<sequence length="116" mass="12699">MNIELSYPSAVSIDVNPDLAFDSDLTHTRFNPGHVLDFGAGLAFNSDPGQSHAKDWYSSSLRMQSPYNILSKVRFANTHQDNNADSELIKLSSAEMNDDGRKRNLKYGGGGAAPRP</sequence>
<evidence type="ECO:0000313" key="3">
    <source>
        <dbReference type="Proteomes" id="UP000299102"/>
    </source>
</evidence>
<dbReference type="Proteomes" id="UP000299102">
    <property type="component" value="Unassembled WGS sequence"/>
</dbReference>
<comment type="caution">
    <text evidence="2">The sequence shown here is derived from an EMBL/GenBank/DDBJ whole genome shotgun (WGS) entry which is preliminary data.</text>
</comment>
<gene>
    <name evidence="2" type="ORF">EVAR_59066_1</name>
</gene>